<feature type="transmembrane region" description="Helical" evidence="7">
    <location>
        <begin position="190"/>
        <end position="209"/>
    </location>
</feature>
<dbReference type="FunFam" id="1.20.1250.20:FF:000011">
    <property type="entry name" value="MFS multidrug transporter, putative"/>
    <property type="match status" value="1"/>
</dbReference>
<dbReference type="PANTHER" id="PTHR23502:SF68">
    <property type="entry name" value="MULTIDRUG TRANSPORTER, PUTATIVE (AFU_ORTHOLOGUE AFUA_3G01120)-RELATED"/>
    <property type="match status" value="1"/>
</dbReference>
<dbReference type="Proteomes" id="UP000053958">
    <property type="component" value="Unassembled WGS sequence"/>
</dbReference>
<dbReference type="InterPro" id="IPR020846">
    <property type="entry name" value="MFS_dom"/>
</dbReference>
<feature type="transmembrane region" description="Helical" evidence="7">
    <location>
        <begin position="160"/>
        <end position="183"/>
    </location>
</feature>
<dbReference type="EMBL" id="LASV01000178">
    <property type="protein sequence ID" value="KKA21615.1"/>
    <property type="molecule type" value="Genomic_DNA"/>
</dbReference>
<dbReference type="Pfam" id="PF07690">
    <property type="entry name" value="MFS_1"/>
    <property type="match status" value="1"/>
</dbReference>
<comment type="similarity">
    <text evidence="2">Belongs to the major facilitator superfamily.</text>
</comment>
<feature type="transmembrane region" description="Helical" evidence="7">
    <location>
        <begin position="101"/>
        <end position="121"/>
    </location>
</feature>
<feature type="transmembrane region" description="Helical" evidence="7">
    <location>
        <begin position="335"/>
        <end position="354"/>
    </location>
</feature>
<evidence type="ECO:0000256" key="6">
    <source>
        <dbReference type="SAM" id="MobiDB-lite"/>
    </source>
</evidence>
<evidence type="ECO:0000313" key="9">
    <source>
        <dbReference type="EMBL" id="KKA21615.1"/>
    </source>
</evidence>
<keyword evidence="10" id="KW-1185">Reference proteome</keyword>
<feature type="transmembrane region" description="Helical" evidence="7">
    <location>
        <begin position="425"/>
        <end position="444"/>
    </location>
</feature>
<name>A0A0F4YU17_RASE3</name>
<evidence type="ECO:0000313" key="10">
    <source>
        <dbReference type="Proteomes" id="UP000053958"/>
    </source>
</evidence>
<evidence type="ECO:0000256" key="2">
    <source>
        <dbReference type="ARBA" id="ARBA00008335"/>
    </source>
</evidence>
<keyword evidence="3 7" id="KW-0812">Transmembrane</keyword>
<dbReference type="Gene3D" id="1.20.1250.20">
    <property type="entry name" value="MFS general substrate transporter like domains"/>
    <property type="match status" value="1"/>
</dbReference>
<feature type="transmembrane region" description="Helical" evidence="7">
    <location>
        <begin position="67"/>
        <end position="89"/>
    </location>
</feature>
<dbReference type="CDD" id="cd17323">
    <property type="entry name" value="MFS_Tpo1_MDR_like"/>
    <property type="match status" value="1"/>
</dbReference>
<feature type="transmembrane region" description="Helical" evidence="7">
    <location>
        <begin position="221"/>
        <end position="241"/>
    </location>
</feature>
<dbReference type="AlphaFoldDB" id="A0A0F4YU17"/>
<evidence type="ECO:0000256" key="7">
    <source>
        <dbReference type="SAM" id="Phobius"/>
    </source>
</evidence>
<evidence type="ECO:0000256" key="3">
    <source>
        <dbReference type="ARBA" id="ARBA00022692"/>
    </source>
</evidence>
<dbReference type="GO" id="GO:0016020">
    <property type="term" value="C:membrane"/>
    <property type="evidence" value="ECO:0007669"/>
    <property type="project" value="UniProtKB-SubCell"/>
</dbReference>
<reference evidence="9 10" key="1">
    <citation type="submission" date="2015-04" db="EMBL/GenBank/DDBJ databases">
        <authorList>
            <person name="Heijne W.H."/>
            <person name="Fedorova N.D."/>
            <person name="Nierman W.C."/>
            <person name="Vollebregt A.W."/>
            <person name="Zhao Z."/>
            <person name="Wu L."/>
            <person name="Kumar M."/>
            <person name="Stam H."/>
            <person name="van den Berg M.A."/>
            <person name="Pel H.J."/>
        </authorList>
    </citation>
    <scope>NUCLEOTIDE SEQUENCE [LARGE SCALE GENOMIC DNA]</scope>
    <source>
        <strain evidence="9 10">CBS 393.64</strain>
    </source>
</reference>
<keyword evidence="4 7" id="KW-1133">Transmembrane helix</keyword>
<keyword evidence="5 7" id="KW-0472">Membrane</keyword>
<dbReference type="InterPro" id="IPR011701">
    <property type="entry name" value="MFS"/>
</dbReference>
<comment type="subcellular location">
    <subcellularLocation>
        <location evidence="1">Membrane</location>
        <topology evidence="1">Multi-pass membrane protein</topology>
    </subcellularLocation>
</comment>
<feature type="transmembrane region" description="Helical" evidence="7">
    <location>
        <begin position="133"/>
        <end position="154"/>
    </location>
</feature>
<feature type="transmembrane region" description="Helical" evidence="7">
    <location>
        <begin position="290"/>
        <end position="315"/>
    </location>
</feature>
<dbReference type="STRING" id="1408163.A0A0F4YU17"/>
<evidence type="ECO:0000256" key="5">
    <source>
        <dbReference type="ARBA" id="ARBA00023136"/>
    </source>
</evidence>
<feature type="region of interest" description="Disordered" evidence="6">
    <location>
        <begin position="1"/>
        <end position="33"/>
    </location>
</feature>
<dbReference type="PROSITE" id="PS50850">
    <property type="entry name" value="MFS"/>
    <property type="match status" value="1"/>
</dbReference>
<evidence type="ECO:0000256" key="4">
    <source>
        <dbReference type="ARBA" id="ARBA00022989"/>
    </source>
</evidence>
<evidence type="ECO:0000256" key="1">
    <source>
        <dbReference type="ARBA" id="ARBA00004141"/>
    </source>
</evidence>
<feature type="transmembrane region" description="Helical" evidence="7">
    <location>
        <begin position="399"/>
        <end position="418"/>
    </location>
</feature>
<feature type="domain" description="Major facilitator superfamily (MFS) profile" evidence="8">
    <location>
        <begin position="66"/>
        <end position="494"/>
    </location>
</feature>
<dbReference type="RefSeq" id="XP_013328227.1">
    <property type="nucleotide sequence ID" value="XM_013472773.1"/>
</dbReference>
<organism evidence="9 10">
    <name type="scientific">Rasamsonia emersonii (strain ATCC 16479 / CBS 393.64 / IMI 116815)</name>
    <dbReference type="NCBI Taxonomy" id="1408163"/>
    <lineage>
        <taxon>Eukaryota</taxon>
        <taxon>Fungi</taxon>
        <taxon>Dikarya</taxon>
        <taxon>Ascomycota</taxon>
        <taxon>Pezizomycotina</taxon>
        <taxon>Eurotiomycetes</taxon>
        <taxon>Eurotiomycetidae</taxon>
        <taxon>Eurotiales</taxon>
        <taxon>Trichocomaceae</taxon>
        <taxon>Rasamsonia</taxon>
    </lineage>
</organism>
<sequence length="503" mass="54226">MPSADQDIQLEKGSSPGYGDSFPGTDTQNGANKISPIHDSVVIVDWDGDDDPERPLNWTLRKKAPNIVMVAVMTFLTPLASSMFAPGITEVMQDFHSGNTVLGSFVVSIYILGFGFGPPVVAPLSELYGRLPVYRLCSVLFVIFMVACALAKNIGMLVGFRLLAGLAGSCPVTIGAGTIADLISPERRGGVMAIWAMGPLLGPVVGPVAGGFFSQAEGWRWTFWLLAIFGGVVTALSMFVMRETYPPILLERKAAKLRKETGNPAIRSALDTGLPPTELFARSIVRPLKLLFRSPIVFILSLYSALIYGVLYLLFTTFPATFELLYGFSPGTVGLSYLGLGTGFILGLLGFGLVSDAWVRRLAAGGPRKPEYRLPPLVLSAACFPIGLFWYGWATQERVHWIVPIIGSSFVGIGLISSFMSVSTYLVDAFTVYSASASAANTILRSLGGAFLPLAGNPMFSKLQLGWGCSLLGFISLLFCPAGLLLYIYGERIRTNPRFQLKL</sequence>
<dbReference type="InterPro" id="IPR036259">
    <property type="entry name" value="MFS_trans_sf"/>
</dbReference>
<feature type="transmembrane region" description="Helical" evidence="7">
    <location>
        <begin position="374"/>
        <end position="393"/>
    </location>
</feature>
<dbReference type="PANTHER" id="PTHR23502">
    <property type="entry name" value="MAJOR FACILITATOR SUPERFAMILY"/>
    <property type="match status" value="1"/>
</dbReference>
<dbReference type="SUPFAM" id="SSF103473">
    <property type="entry name" value="MFS general substrate transporter"/>
    <property type="match status" value="1"/>
</dbReference>
<dbReference type="GO" id="GO:0022857">
    <property type="term" value="F:transmembrane transporter activity"/>
    <property type="evidence" value="ECO:0007669"/>
    <property type="project" value="InterPro"/>
</dbReference>
<comment type="caution">
    <text evidence="9">The sequence shown here is derived from an EMBL/GenBank/DDBJ whole genome shotgun (WGS) entry which is preliminary data.</text>
</comment>
<gene>
    <name evidence="9" type="ORF">T310_4359</name>
</gene>
<dbReference type="GeneID" id="25316707"/>
<proteinExistence type="inferred from homology"/>
<evidence type="ECO:0000259" key="8">
    <source>
        <dbReference type="PROSITE" id="PS50850"/>
    </source>
</evidence>
<accession>A0A0F4YU17</accession>
<dbReference type="OrthoDB" id="5296287at2759"/>
<feature type="transmembrane region" description="Helical" evidence="7">
    <location>
        <begin position="464"/>
        <end position="489"/>
    </location>
</feature>
<protein>
    <submittedName>
        <fullName evidence="9">MFS transporter</fullName>
    </submittedName>
</protein>